<evidence type="ECO:0000313" key="14">
    <source>
        <dbReference type="Proteomes" id="UP000192478"/>
    </source>
</evidence>
<evidence type="ECO:0000256" key="9">
    <source>
        <dbReference type="ARBA" id="ARBA00047589"/>
    </source>
</evidence>
<organism evidence="12 14">
    <name type="scientific">Clostridium formicaceticum</name>
    <dbReference type="NCBI Taxonomy" id="1497"/>
    <lineage>
        <taxon>Bacteria</taxon>
        <taxon>Bacillati</taxon>
        <taxon>Bacillota</taxon>
        <taxon>Clostridia</taxon>
        <taxon>Eubacteriales</taxon>
        <taxon>Clostridiaceae</taxon>
        <taxon>Clostridium</taxon>
    </lineage>
</organism>
<evidence type="ECO:0000256" key="7">
    <source>
        <dbReference type="ARBA" id="ARBA00022833"/>
    </source>
</evidence>
<dbReference type="EMBL" id="CP017603">
    <property type="protein sequence ID" value="AOY77128.1"/>
    <property type="molecule type" value="Genomic_DNA"/>
</dbReference>
<evidence type="ECO:0000256" key="5">
    <source>
        <dbReference type="ARBA" id="ARBA00022679"/>
    </source>
</evidence>
<dbReference type="PIRSF" id="PIRSF010130">
    <property type="entry name" value="PduL"/>
    <property type="match status" value="1"/>
</dbReference>
<dbReference type="Pfam" id="PF06130">
    <property type="entry name" value="PTAC"/>
    <property type="match status" value="1"/>
</dbReference>
<evidence type="ECO:0000256" key="1">
    <source>
        <dbReference type="ARBA" id="ARBA00001947"/>
    </source>
</evidence>
<keyword evidence="6" id="KW-0479">Metal-binding</keyword>
<dbReference type="AlphaFoldDB" id="A0AAC9WG83"/>
<reference evidence="12 14" key="2">
    <citation type="submission" date="2017-03" db="EMBL/GenBank/DDBJ databases">
        <title>Complete sequence of Clostridium formicaceticum DSM 92.</title>
        <authorList>
            <person name="Poehlein A."/>
            <person name="Karl M."/>
            <person name="Bengelsdorf F.R."/>
            <person name="Duerre P."/>
            <person name="Daniel R."/>
        </authorList>
    </citation>
    <scope>NUCLEOTIDE SEQUENCE [LARGE SCALE GENOMIC DNA]</scope>
    <source>
        <strain evidence="12 14">DSM 92</strain>
    </source>
</reference>
<reference evidence="11 13" key="1">
    <citation type="submission" date="2016-10" db="EMBL/GenBank/DDBJ databases">
        <title>Complete Genome Sequence of Acetogen Clostridium formicoaceticum ATCC 27076.</title>
        <authorList>
            <person name="Bao T."/>
            <person name="Cheng C."/>
            <person name="Zhao J."/>
            <person name="Yang S.-T."/>
            <person name="Wang J."/>
            <person name="Wang M."/>
        </authorList>
    </citation>
    <scope>NUCLEOTIDE SEQUENCE [LARGE SCALE GENOMIC DNA]</scope>
    <source>
        <strain evidence="11 13">ATCC 27076</strain>
    </source>
</reference>
<evidence type="ECO:0000256" key="6">
    <source>
        <dbReference type="ARBA" id="ARBA00022723"/>
    </source>
</evidence>
<sequence>MMKQDNTLIGDIVAEILKKSEIKDRSLCIEIGISNRHMHISQEDLEILFGKGYELTVKNKLKQPGQFAAEETVCIAGPKGCFTKVRILGPIRKSSQIELSRTDAYSLGIKPPVRSSGDLEASASLCVIGPKGMTVLKEKVICAQRHIHMPLEDIERFGIEDGAFVDVETVGEKKVVFSNVLVRATENSALELHLDTDEANAAEVKNNDLVRIIGKTR</sequence>
<evidence type="ECO:0000256" key="8">
    <source>
        <dbReference type="ARBA" id="ARBA00023315"/>
    </source>
</evidence>
<dbReference type="EC" id="2.3.1.222" evidence="3 10"/>
<keyword evidence="5 10" id="KW-0808">Transferase</keyword>
<dbReference type="NCBIfam" id="NF011652">
    <property type="entry name" value="PRK15070.1"/>
    <property type="match status" value="1"/>
</dbReference>
<gene>
    <name evidence="12" type="primary">pduL_2</name>
    <name evidence="11" type="ORF">BJL90_15500</name>
    <name evidence="12" type="ORF">CLFO_20430</name>
</gene>
<comment type="similarity">
    <text evidence="2 10">Belongs to the PduL family.</text>
</comment>
<keyword evidence="8 10" id="KW-0012">Acyltransferase</keyword>
<comment type="cofactor">
    <cofactor evidence="1">
        <name>Zn(2+)</name>
        <dbReference type="ChEBI" id="CHEBI:29105"/>
    </cofactor>
</comment>
<dbReference type="PANTHER" id="PTHR39453:SF1">
    <property type="entry name" value="PHOSPHATE PROPANOYLTRANSFERASE"/>
    <property type="match status" value="1"/>
</dbReference>
<comment type="pathway">
    <text evidence="10">Polyol metabolism; 1,2-propanediol degradation.</text>
</comment>
<evidence type="ECO:0000313" key="12">
    <source>
        <dbReference type="EMBL" id="ARE87643.1"/>
    </source>
</evidence>
<evidence type="ECO:0000256" key="4">
    <source>
        <dbReference type="ARBA" id="ARBA00020837"/>
    </source>
</evidence>
<evidence type="ECO:0000256" key="2">
    <source>
        <dbReference type="ARBA" id="ARBA00007342"/>
    </source>
</evidence>
<comment type="catalytic activity">
    <reaction evidence="9 10">
        <text>propanoyl-CoA + phosphate = propanoyl phosphate + CoA</text>
        <dbReference type="Rhea" id="RHEA:28046"/>
        <dbReference type="ChEBI" id="CHEBI:43474"/>
        <dbReference type="ChEBI" id="CHEBI:57287"/>
        <dbReference type="ChEBI" id="CHEBI:57392"/>
        <dbReference type="ChEBI" id="CHEBI:58933"/>
        <dbReference type="EC" id="2.3.1.222"/>
    </reaction>
</comment>
<evidence type="ECO:0000313" key="11">
    <source>
        <dbReference type="EMBL" id="AOY77128.1"/>
    </source>
</evidence>
<accession>A0AAC9WG83</accession>
<comment type="function">
    <text evidence="10">Involved in 1,2-propanediol (1,2-PD) degradation by catalyzing the conversion of propanoyl-CoA to propanoyl-phosphate.</text>
</comment>
<name>A0AAC9WG83_9CLOT</name>
<dbReference type="RefSeq" id="WP_070969968.1">
    <property type="nucleotide sequence ID" value="NZ_CP017603.1"/>
</dbReference>
<evidence type="ECO:0000256" key="3">
    <source>
        <dbReference type="ARBA" id="ARBA00012206"/>
    </source>
</evidence>
<dbReference type="PANTHER" id="PTHR39453">
    <property type="entry name" value="PHOSPHATE PROPANOYLTRANSFERASE"/>
    <property type="match status" value="1"/>
</dbReference>
<protein>
    <recommendedName>
        <fullName evidence="4 10">Phosphate propanoyltransferase</fullName>
        <ecNumber evidence="3 10">2.3.1.222</ecNumber>
    </recommendedName>
</protein>
<dbReference type="EMBL" id="CP020559">
    <property type="protein sequence ID" value="ARE87643.1"/>
    <property type="molecule type" value="Genomic_DNA"/>
</dbReference>
<proteinExistence type="inferred from homology"/>
<dbReference type="InterPro" id="IPR008300">
    <property type="entry name" value="PTAC"/>
</dbReference>
<evidence type="ECO:0000256" key="10">
    <source>
        <dbReference type="PIRNR" id="PIRNR010130"/>
    </source>
</evidence>
<keyword evidence="13" id="KW-1185">Reference proteome</keyword>
<evidence type="ECO:0000313" key="13">
    <source>
        <dbReference type="Proteomes" id="UP000177894"/>
    </source>
</evidence>
<keyword evidence="7" id="KW-0862">Zinc</keyword>
<dbReference type="Proteomes" id="UP000177894">
    <property type="component" value="Chromosome"/>
</dbReference>
<dbReference type="KEGG" id="cfm:BJL90_15500"/>
<dbReference type="Proteomes" id="UP000192478">
    <property type="component" value="Chromosome"/>
</dbReference>
<dbReference type="GO" id="GO:0016747">
    <property type="term" value="F:acyltransferase activity, transferring groups other than amino-acyl groups"/>
    <property type="evidence" value="ECO:0007669"/>
    <property type="project" value="InterPro"/>
</dbReference>
<dbReference type="GO" id="GO:0046872">
    <property type="term" value="F:metal ion binding"/>
    <property type="evidence" value="ECO:0007669"/>
    <property type="project" value="UniProtKB-KW"/>
</dbReference>